<accession>A0A9W6UHV2</accession>
<protein>
    <submittedName>
        <fullName evidence="1">Uncharacterized protein</fullName>
    </submittedName>
</protein>
<sequence length="173" mass="18796">MSFNIREAVLELERHASAQGWDQPARVYALVPTTDLVEREPQLARMLGLSGDVSPDDLTPIEQEPLAADVPLEESLGRIAWPETVTGCALVLERLVVQGSDATLDPPERGDVGAWAKSQPGSDEVRMVAAVLRDGARHAALRIRSYDIDDQVLNGEDLVPALTSALSLTFEEE</sequence>
<reference evidence="1" key="1">
    <citation type="submission" date="2023-02" db="EMBL/GenBank/DDBJ databases">
        <title>Nocardiopsis ansamitocini NBRC 112285.</title>
        <authorList>
            <person name="Ichikawa N."/>
            <person name="Sato H."/>
            <person name="Tonouchi N."/>
        </authorList>
    </citation>
    <scope>NUCLEOTIDE SEQUENCE</scope>
    <source>
        <strain evidence="1">NBRC 112285</strain>
    </source>
</reference>
<comment type="caution">
    <text evidence="1">The sequence shown here is derived from an EMBL/GenBank/DDBJ whole genome shotgun (WGS) entry which is preliminary data.</text>
</comment>
<dbReference type="RefSeq" id="WP_285757564.1">
    <property type="nucleotide sequence ID" value="NZ_BSQG01000001.1"/>
</dbReference>
<organism evidence="1 2">
    <name type="scientific">Nocardiopsis ansamitocini</name>
    <dbReference type="NCBI Taxonomy" id="1670832"/>
    <lineage>
        <taxon>Bacteria</taxon>
        <taxon>Bacillati</taxon>
        <taxon>Actinomycetota</taxon>
        <taxon>Actinomycetes</taxon>
        <taxon>Streptosporangiales</taxon>
        <taxon>Nocardiopsidaceae</taxon>
        <taxon>Nocardiopsis</taxon>
    </lineage>
</organism>
<evidence type="ECO:0000313" key="2">
    <source>
        <dbReference type="Proteomes" id="UP001165092"/>
    </source>
</evidence>
<name>A0A9W6UHV2_9ACTN</name>
<dbReference type="NCBIfam" id="NF040618">
    <property type="entry name" value="PPA1309_fam"/>
    <property type="match status" value="1"/>
</dbReference>
<evidence type="ECO:0000313" key="1">
    <source>
        <dbReference type="EMBL" id="GLU46743.1"/>
    </source>
</evidence>
<dbReference type="AlphaFoldDB" id="A0A9W6UHV2"/>
<dbReference type="Proteomes" id="UP001165092">
    <property type="component" value="Unassembled WGS sequence"/>
</dbReference>
<proteinExistence type="predicted"/>
<keyword evidence="2" id="KW-1185">Reference proteome</keyword>
<dbReference type="EMBL" id="BSQG01000001">
    <property type="protein sequence ID" value="GLU46743.1"/>
    <property type="molecule type" value="Genomic_DNA"/>
</dbReference>
<gene>
    <name evidence="1" type="ORF">Nans01_10940</name>
</gene>
<dbReference type="InterPro" id="IPR047681">
    <property type="entry name" value="PPA1309-like"/>
</dbReference>